<keyword evidence="10" id="KW-1185">Reference proteome</keyword>
<dbReference type="OrthoDB" id="9150135at2"/>
<dbReference type="AlphaFoldDB" id="A0A6S6XPJ6"/>
<evidence type="ECO:0000256" key="6">
    <source>
        <dbReference type="ARBA" id="ARBA00022989"/>
    </source>
</evidence>
<dbReference type="PROSITE" id="PS50850">
    <property type="entry name" value="MFS"/>
    <property type="match status" value="1"/>
</dbReference>
<dbReference type="GO" id="GO:0015528">
    <property type="term" value="F:lactose:proton symporter activity"/>
    <property type="evidence" value="ECO:0007669"/>
    <property type="project" value="TreeGrafter"/>
</dbReference>
<dbReference type="InterPro" id="IPR036259">
    <property type="entry name" value="MFS_trans_sf"/>
</dbReference>
<dbReference type="Gene3D" id="1.20.1250.20">
    <property type="entry name" value="MFS general substrate transporter like domains"/>
    <property type="match status" value="2"/>
</dbReference>
<evidence type="ECO:0000313" key="10">
    <source>
        <dbReference type="Proteomes" id="UP000515733"/>
    </source>
</evidence>
<dbReference type="Pfam" id="PF12832">
    <property type="entry name" value="MFS_1_like"/>
    <property type="match status" value="1"/>
</dbReference>
<protein>
    <submittedName>
        <fullName evidence="9">MFS transporter</fullName>
    </submittedName>
</protein>
<evidence type="ECO:0000256" key="5">
    <source>
        <dbReference type="ARBA" id="ARBA00022692"/>
    </source>
</evidence>
<dbReference type="KEGG" id="doe:DENOEST_0736"/>
<sequence length="420" mass="45193">MSCTRCCANIGFLEFLSVRALSVRALHKGALSPSLPSLSACVLNAFFWPLSAWYFCYFAFLGAFNTYFGLYLKSIGISAWHIGVLLSLFPVMRMVAPNFWGWLADRWGTKALVVKCATGATLVAFAGALWTSDFWGIFVVITVFAFFGSASLPLVEALTLAHLQHRVERYGRIRLWGSIGFILAVQGVGLLLDWIALSSLVWICLAILGATLISSFRLTEAPILSGHVPAGGLTGGFLNRGMLALLAACFMMSAAHSPLYVFYSIHLVDHGYTKSAVGALWALGVVAEILVFLWMPRLMRRVSVRMILAVSFAIAVIRFLLIGWAIDFLLATVMAQVMHGATFGASHAAAVAALNHWYPDRQQARAQALYSSASFGAGGLVGGLFSGYAWGALGAGPTYTIASLFALGGLILVLRGLRSG</sequence>
<feature type="domain" description="Major facilitator superfamily (MFS) profile" evidence="8">
    <location>
        <begin position="182"/>
        <end position="420"/>
    </location>
</feature>
<organism evidence="9 10">
    <name type="scientific">Denitratisoma oestradiolicum</name>
    <dbReference type="NCBI Taxonomy" id="311182"/>
    <lineage>
        <taxon>Bacteria</taxon>
        <taxon>Pseudomonadati</taxon>
        <taxon>Pseudomonadota</taxon>
        <taxon>Betaproteobacteria</taxon>
        <taxon>Nitrosomonadales</taxon>
        <taxon>Sterolibacteriaceae</taxon>
        <taxon>Denitratisoma</taxon>
    </lineage>
</organism>
<accession>A0A6S6XPJ6</accession>
<keyword evidence="3" id="KW-1003">Cell membrane</keyword>
<reference evidence="9 10" key="1">
    <citation type="submission" date="2020-03" db="EMBL/GenBank/DDBJ databases">
        <authorList>
            <consortium name="Genoscope - CEA"/>
            <person name="William W."/>
        </authorList>
    </citation>
    <scope>NUCLEOTIDE SEQUENCE [LARGE SCALE GENOMIC DNA]</scope>
    <source>
        <strain evidence="10">DSM 16959</strain>
    </source>
</reference>
<evidence type="ECO:0000256" key="7">
    <source>
        <dbReference type="ARBA" id="ARBA00023136"/>
    </source>
</evidence>
<dbReference type="NCBIfam" id="NF037955">
    <property type="entry name" value="mfs"/>
    <property type="match status" value="1"/>
</dbReference>
<keyword evidence="4" id="KW-0997">Cell inner membrane</keyword>
<dbReference type="InterPro" id="IPR020846">
    <property type="entry name" value="MFS_dom"/>
</dbReference>
<dbReference type="SUPFAM" id="SSF103473">
    <property type="entry name" value="MFS general substrate transporter"/>
    <property type="match status" value="1"/>
</dbReference>
<keyword evidence="5" id="KW-0812">Transmembrane</keyword>
<keyword evidence="6" id="KW-1133">Transmembrane helix</keyword>
<dbReference type="GO" id="GO:0030395">
    <property type="term" value="F:lactose binding"/>
    <property type="evidence" value="ECO:0007669"/>
    <property type="project" value="TreeGrafter"/>
</dbReference>
<keyword evidence="7" id="KW-0472">Membrane</keyword>
<comment type="subcellular location">
    <subcellularLocation>
        <location evidence="1">Cell inner membrane</location>
        <topology evidence="1">Multi-pass membrane protein</topology>
    </subcellularLocation>
</comment>
<dbReference type="GO" id="GO:0005886">
    <property type="term" value="C:plasma membrane"/>
    <property type="evidence" value="ECO:0007669"/>
    <property type="project" value="UniProtKB-SubCell"/>
</dbReference>
<dbReference type="PIRSF" id="PIRSF004925">
    <property type="entry name" value="HcaT"/>
    <property type="match status" value="1"/>
</dbReference>
<evidence type="ECO:0000256" key="3">
    <source>
        <dbReference type="ARBA" id="ARBA00022475"/>
    </source>
</evidence>
<gene>
    <name evidence="9" type="ORF">DENOEST_0736</name>
</gene>
<dbReference type="InterPro" id="IPR026032">
    <property type="entry name" value="HcaT-like"/>
</dbReference>
<evidence type="ECO:0000256" key="1">
    <source>
        <dbReference type="ARBA" id="ARBA00004429"/>
    </source>
</evidence>
<dbReference type="InterPro" id="IPR024989">
    <property type="entry name" value="MFS_assoc_dom"/>
</dbReference>
<keyword evidence="2" id="KW-0813">Transport</keyword>
<dbReference type="EMBL" id="LR778301">
    <property type="protein sequence ID" value="CAB1367901.1"/>
    <property type="molecule type" value="Genomic_DNA"/>
</dbReference>
<evidence type="ECO:0000313" key="9">
    <source>
        <dbReference type="EMBL" id="CAB1367901.1"/>
    </source>
</evidence>
<evidence type="ECO:0000259" key="8">
    <source>
        <dbReference type="PROSITE" id="PS50850"/>
    </source>
</evidence>
<dbReference type="Proteomes" id="UP000515733">
    <property type="component" value="Chromosome"/>
</dbReference>
<dbReference type="PANTHER" id="PTHR23522:SF10">
    <property type="entry name" value="3-PHENYLPROPIONIC ACID TRANSPORTER-RELATED"/>
    <property type="match status" value="1"/>
</dbReference>
<evidence type="ECO:0000256" key="4">
    <source>
        <dbReference type="ARBA" id="ARBA00022519"/>
    </source>
</evidence>
<dbReference type="PANTHER" id="PTHR23522">
    <property type="entry name" value="BLL5896 PROTEIN"/>
    <property type="match status" value="1"/>
</dbReference>
<proteinExistence type="predicted"/>
<name>A0A6S6XPJ6_9PROT</name>
<evidence type="ECO:0000256" key="2">
    <source>
        <dbReference type="ARBA" id="ARBA00022448"/>
    </source>
</evidence>